<feature type="compositionally biased region" description="Low complexity" evidence="5">
    <location>
        <begin position="133"/>
        <end position="145"/>
    </location>
</feature>
<dbReference type="InterPro" id="IPR036394">
    <property type="entry name" value="Ribosomal_uL22_sf"/>
</dbReference>
<organism evidence="6 7">
    <name type="scientific">Volvox reticuliferus</name>
    <dbReference type="NCBI Taxonomy" id="1737510"/>
    <lineage>
        <taxon>Eukaryota</taxon>
        <taxon>Viridiplantae</taxon>
        <taxon>Chlorophyta</taxon>
        <taxon>core chlorophytes</taxon>
        <taxon>Chlorophyceae</taxon>
        <taxon>CS clade</taxon>
        <taxon>Chlamydomonadales</taxon>
        <taxon>Volvocaceae</taxon>
        <taxon>Volvox</taxon>
    </lineage>
</organism>
<comment type="similarity">
    <text evidence="1 4">Belongs to the universal ribosomal protein uL22 family.</text>
</comment>
<dbReference type="PANTHER" id="PTHR13501">
    <property type="entry name" value="CHLOROPLAST 50S RIBOSOMAL PROTEIN L22-RELATED"/>
    <property type="match status" value="1"/>
</dbReference>
<feature type="region of interest" description="Disordered" evidence="5">
    <location>
        <begin position="133"/>
        <end position="174"/>
    </location>
</feature>
<feature type="compositionally biased region" description="Low complexity" evidence="5">
    <location>
        <begin position="160"/>
        <end position="172"/>
    </location>
</feature>
<reference evidence="6" key="1">
    <citation type="journal article" date="2021" name="Proc. Natl. Acad. Sci. U.S.A.">
        <title>Three genomes in the algal genus Volvox reveal the fate of a haploid sex-determining region after a transition to homothallism.</title>
        <authorList>
            <person name="Yamamoto K."/>
            <person name="Hamaji T."/>
            <person name="Kawai-Toyooka H."/>
            <person name="Matsuzaki R."/>
            <person name="Takahashi F."/>
            <person name="Nishimura Y."/>
            <person name="Kawachi M."/>
            <person name="Noguchi H."/>
            <person name="Minakuchi Y."/>
            <person name="Umen J.G."/>
            <person name="Toyoda A."/>
            <person name="Nozaki H."/>
        </authorList>
    </citation>
    <scope>NUCLEOTIDE SEQUENCE</scope>
    <source>
        <strain evidence="6">NIES-3785</strain>
    </source>
</reference>
<dbReference type="CDD" id="cd00336">
    <property type="entry name" value="Ribosomal_L22"/>
    <property type="match status" value="1"/>
</dbReference>
<accession>A0A8J4G9Q4</accession>
<sequence length="397" mass="42658">MVKCHTQLMLAACRAFSPQAVQLTGEASIAWCAFWQQRGTHYICSHSFDSVSSSDSGPCTSSSANCAWRAVNQYPVQPRSISTAEGSGSTTSQPPATVTAGMMSLRHLRHLHVIPAVIGGIRALHVGSACAAPAAANGENPDGAGARSGGSGGSGGGSDTSGSAPTTTTSSAPVQNPLQAALAAASGSRPLEQLGQAVGATKGRRRQKRTWMWYDEDDEREERRQERAREQYHNVGTAYMSNITQSVKKMNRIVRLVRGLSYADAVAQCEMVPHKAARFVRQALEAAYQDATQAVGLDGERLVVGIIYATRGRVEKAMQRMGRGRTGRMFTRTSHLRVVLRESRQRSPVFQMRQVAPLMSVMTGATAPVAAWLARGSRAGGVRPVTRQNRFAYQVEV</sequence>
<dbReference type="GO" id="GO:0003735">
    <property type="term" value="F:structural constituent of ribosome"/>
    <property type="evidence" value="ECO:0007669"/>
    <property type="project" value="InterPro"/>
</dbReference>
<dbReference type="PANTHER" id="PTHR13501:SF8">
    <property type="entry name" value="LARGE RIBOSOMAL SUBUNIT PROTEIN UL22M"/>
    <property type="match status" value="1"/>
</dbReference>
<dbReference type="AlphaFoldDB" id="A0A8J4G9Q4"/>
<name>A0A8J4G9Q4_9CHLO</name>
<gene>
    <name evidence="6" type="ORF">Vretimale_7512</name>
</gene>
<evidence type="ECO:0000256" key="1">
    <source>
        <dbReference type="ARBA" id="ARBA00009451"/>
    </source>
</evidence>
<dbReference type="SUPFAM" id="SSF54843">
    <property type="entry name" value="Ribosomal protein L22"/>
    <property type="match status" value="1"/>
</dbReference>
<evidence type="ECO:0000256" key="5">
    <source>
        <dbReference type="SAM" id="MobiDB-lite"/>
    </source>
</evidence>
<evidence type="ECO:0008006" key="8">
    <source>
        <dbReference type="Google" id="ProtNLM"/>
    </source>
</evidence>
<dbReference type="Proteomes" id="UP000722791">
    <property type="component" value="Unassembled WGS sequence"/>
</dbReference>
<evidence type="ECO:0000256" key="3">
    <source>
        <dbReference type="ARBA" id="ARBA00023274"/>
    </source>
</evidence>
<keyword evidence="3 4" id="KW-0687">Ribonucleoprotein</keyword>
<dbReference type="EMBL" id="BNCQ01000012">
    <property type="protein sequence ID" value="GIM02672.1"/>
    <property type="molecule type" value="Genomic_DNA"/>
</dbReference>
<dbReference type="Pfam" id="PF00237">
    <property type="entry name" value="Ribosomal_L22"/>
    <property type="match status" value="1"/>
</dbReference>
<dbReference type="InterPro" id="IPR001063">
    <property type="entry name" value="Ribosomal_uL22"/>
</dbReference>
<dbReference type="GO" id="GO:0005762">
    <property type="term" value="C:mitochondrial large ribosomal subunit"/>
    <property type="evidence" value="ECO:0007669"/>
    <property type="project" value="TreeGrafter"/>
</dbReference>
<evidence type="ECO:0000256" key="4">
    <source>
        <dbReference type="RuleBase" id="RU004005"/>
    </source>
</evidence>
<proteinExistence type="inferred from homology"/>
<dbReference type="InterPro" id="IPR047867">
    <property type="entry name" value="Ribosomal_uL22_bac/org-type"/>
</dbReference>
<dbReference type="GO" id="GO:0006412">
    <property type="term" value="P:translation"/>
    <property type="evidence" value="ECO:0007669"/>
    <property type="project" value="InterPro"/>
</dbReference>
<keyword evidence="2 4" id="KW-0689">Ribosomal protein</keyword>
<evidence type="ECO:0000256" key="2">
    <source>
        <dbReference type="ARBA" id="ARBA00022980"/>
    </source>
</evidence>
<protein>
    <recommendedName>
        <fullName evidence="8">50S ribosomal protein L22, chloroplastic</fullName>
    </recommendedName>
</protein>
<dbReference type="Gene3D" id="3.90.470.10">
    <property type="entry name" value="Ribosomal protein L22/L17"/>
    <property type="match status" value="1"/>
</dbReference>
<evidence type="ECO:0000313" key="7">
    <source>
        <dbReference type="Proteomes" id="UP000722791"/>
    </source>
</evidence>
<feature type="compositionally biased region" description="Gly residues" evidence="5">
    <location>
        <begin position="146"/>
        <end position="159"/>
    </location>
</feature>
<comment type="caution">
    <text evidence="6">The sequence shown here is derived from an EMBL/GenBank/DDBJ whole genome shotgun (WGS) entry which is preliminary data.</text>
</comment>
<evidence type="ECO:0000313" key="6">
    <source>
        <dbReference type="EMBL" id="GIM02672.1"/>
    </source>
</evidence>